<comment type="caution">
    <text evidence="1">The sequence shown here is derived from an EMBL/GenBank/DDBJ whole genome shotgun (WGS) entry which is preliminary data.</text>
</comment>
<gene>
    <name evidence="1" type="ORF">J2X78_003686</name>
</gene>
<proteinExistence type="predicted"/>
<reference evidence="1" key="1">
    <citation type="submission" date="2023-07" db="EMBL/GenBank/DDBJ databases">
        <title>Sorghum-associated microbial communities from plants grown in Nebraska, USA.</title>
        <authorList>
            <person name="Schachtman D."/>
        </authorList>
    </citation>
    <scope>NUCLEOTIDE SEQUENCE</scope>
    <source>
        <strain evidence="1">2697</strain>
    </source>
</reference>
<sequence>MKIFFILLICLSSCFSSNGQTRPKPSSIAELKDSIQRIVRKRNIPGLMLGIITKDCVLFSGGLGYADLKNKRAVNGKTLFRMGSITKTFVAIALLKLAQQGKINLNDRLKDLAPEVPFTNSWEDTHPVRVVDLLEHTTGFDDFKFNKMYTLEHKLYSSKEMMLQQKASMTCRWRPSERYTYSNVNYAILGYIIRKLSGKEYGEYLKENILQPLGMHHSNFNTWSRHPLDTREYSTASGQLEQVPSVTLVPGAAASLWSSADEMNLFLHALITSDPHLLSQRNFSRFETPSSSIAARAGLTTGYALGNEDFGKMRGHDGTLGTCKSSYRYNRKLGYAFVLSSNANGLGNIEDLINDYLGRKYAATEKPVLPKDIPLNKAELSAFTGYYQKQDPRFDLLAFTDRLMLLKVEIKNDTLQYNILGRTHQLIPAGSLIFRDKWAPQAEIAFATSADGKKVMIVNKHYTEKVSAFKAFSWLIVISIALIFALAAVVPGLIAIGYILVKKQKPKSLHLFILPMLSVISLSWGIYSFMQVYNNSYRLFQLAVPSVGAISILLGFALFGVCTLLNALLLFKNLNTITNRYKQGFLISTAISLLLISGILLTEGWIGLIIWNQ</sequence>
<keyword evidence="2" id="KW-1185">Reference proteome</keyword>
<dbReference type="EMBL" id="JAVDTF010000003">
    <property type="protein sequence ID" value="MDR6785112.1"/>
    <property type="molecule type" value="Genomic_DNA"/>
</dbReference>
<evidence type="ECO:0000313" key="2">
    <source>
        <dbReference type="Proteomes" id="UP001246858"/>
    </source>
</evidence>
<protein>
    <submittedName>
        <fullName evidence="1">CubicO group peptidase (Beta-lactamase class C family)</fullName>
    </submittedName>
</protein>
<accession>A0ACC6L0T3</accession>
<evidence type="ECO:0000313" key="1">
    <source>
        <dbReference type="EMBL" id="MDR6785112.1"/>
    </source>
</evidence>
<dbReference type="Proteomes" id="UP001246858">
    <property type="component" value="Unassembled WGS sequence"/>
</dbReference>
<name>A0ACC6L0T3_9SPHI</name>
<organism evidence="1 2">
    <name type="scientific">Pedobacter africanus</name>
    <dbReference type="NCBI Taxonomy" id="151894"/>
    <lineage>
        <taxon>Bacteria</taxon>
        <taxon>Pseudomonadati</taxon>
        <taxon>Bacteroidota</taxon>
        <taxon>Sphingobacteriia</taxon>
        <taxon>Sphingobacteriales</taxon>
        <taxon>Sphingobacteriaceae</taxon>
        <taxon>Pedobacter</taxon>
    </lineage>
</organism>